<evidence type="ECO:0000313" key="3">
    <source>
        <dbReference type="Proteomes" id="UP000462152"/>
    </source>
</evidence>
<keyword evidence="3" id="KW-1185">Reference proteome</keyword>
<feature type="region of interest" description="Disordered" evidence="1">
    <location>
        <begin position="1"/>
        <end position="20"/>
    </location>
</feature>
<evidence type="ECO:0000313" key="2">
    <source>
        <dbReference type="EMBL" id="MUN54756.1"/>
    </source>
</evidence>
<evidence type="ECO:0000256" key="1">
    <source>
        <dbReference type="SAM" id="MobiDB-lite"/>
    </source>
</evidence>
<dbReference type="Proteomes" id="UP000462152">
    <property type="component" value="Unassembled WGS sequence"/>
</dbReference>
<accession>A0A7K1LHU9</accession>
<dbReference type="AlphaFoldDB" id="A0A7K1LHU9"/>
<sequence length="71" mass="7994">MSLSLADLARNPGKKATGDDGAVYVWDDGDLWRLHPGPFNDGESVMFDDDVKYFYEPVQQGPALFTAWRNE</sequence>
<dbReference type="EMBL" id="WOGT01000002">
    <property type="protein sequence ID" value="MUN54756.1"/>
    <property type="molecule type" value="Genomic_DNA"/>
</dbReference>
<protein>
    <submittedName>
        <fullName evidence="2">Uncharacterized protein</fullName>
    </submittedName>
</protein>
<proteinExistence type="predicted"/>
<dbReference type="RefSeq" id="WP_129315513.1">
    <property type="nucleotide sequence ID" value="NZ_NOIQ01000008.1"/>
</dbReference>
<reference evidence="2 3" key="1">
    <citation type="submission" date="2019-12" db="EMBL/GenBank/DDBJ databases">
        <authorList>
            <person name="Li J."/>
            <person name="Shi Y."/>
            <person name="Xu G."/>
            <person name="Xiao D."/>
            <person name="Ran X."/>
        </authorList>
    </citation>
    <scope>NUCLEOTIDE SEQUENCE [LARGE SCALE GENOMIC DNA]</scope>
    <source>
        <strain evidence="2 3">JCM 15915</strain>
    </source>
</reference>
<comment type="caution">
    <text evidence="2">The sequence shown here is derived from an EMBL/GenBank/DDBJ whole genome shotgun (WGS) entry which is preliminary data.</text>
</comment>
<organism evidence="2 3">
    <name type="scientific">Rothia koreensis</name>
    <dbReference type="NCBI Taxonomy" id="592378"/>
    <lineage>
        <taxon>Bacteria</taxon>
        <taxon>Bacillati</taxon>
        <taxon>Actinomycetota</taxon>
        <taxon>Actinomycetes</taxon>
        <taxon>Micrococcales</taxon>
        <taxon>Micrococcaceae</taxon>
        <taxon>Rothia</taxon>
    </lineage>
</organism>
<gene>
    <name evidence="2" type="ORF">GMA10_05955</name>
</gene>
<name>A0A7K1LHU9_9MICC</name>